<evidence type="ECO:0000256" key="6">
    <source>
        <dbReference type="ARBA" id="ARBA00023136"/>
    </source>
</evidence>
<accession>A0A833JEB3</accession>
<dbReference type="UniPathway" id="UPA00664"/>
<evidence type="ECO:0000313" key="9">
    <source>
        <dbReference type="Proteomes" id="UP000442694"/>
    </source>
</evidence>
<keyword evidence="4 7" id="KW-0812">Transmembrane</keyword>
<comment type="caution">
    <text evidence="8">The sequence shown here is derived from an EMBL/GenBank/DDBJ whole genome shotgun (WGS) entry which is preliminary data.</text>
</comment>
<dbReference type="Proteomes" id="UP000442694">
    <property type="component" value="Unassembled WGS sequence"/>
</dbReference>
<keyword evidence="8" id="KW-0449">Lipoprotein</keyword>
<dbReference type="InterPro" id="IPR001640">
    <property type="entry name" value="Lgt"/>
</dbReference>
<sequence>MIILTAFKRRSSVMNPSFQYWRFDLSPYVFQVKNINFNWVTTIWGAALLIIIFAGGFLFTRKKISSTKSLIANSKQNENNLKLNNTMTRYAYIESLLIYALGIFVILFSLQKFNINWGLRWYSTMYLIGFMSVYIACTYWIKKKTLMLTENMLMNLITVCIIGMLIGARSAYVFIYNWDFYKHHPLDAIATWEGGLSFHGGIIGVSIALILFCRKYKIPFFHLTDKIAFIVPIGIGMGRIGNFMNGELWGRPIESHVPWAVIFPDGGPIARHPSQIYQSIGEGWLLFLTLFIISRFKRREGTLSVCFIIFYGIYRFINEYFRAADSQLNYFNIFDFIWEPINVSQFSQWWQFVTMGQILCILTTFIGIIFLFLTRRNISENSPEWKKRYKSFERVHIAEK</sequence>
<dbReference type="HAMAP" id="MF_01147">
    <property type="entry name" value="Lgt"/>
    <property type="match status" value="1"/>
</dbReference>
<dbReference type="GO" id="GO:0042158">
    <property type="term" value="P:lipoprotein biosynthetic process"/>
    <property type="evidence" value="ECO:0007669"/>
    <property type="project" value="UniProtKB-UniRule"/>
</dbReference>
<keyword evidence="3 7" id="KW-0808">Transferase</keyword>
<dbReference type="PANTHER" id="PTHR30589:SF0">
    <property type="entry name" value="PHOSPHATIDYLGLYCEROL--PROLIPOPROTEIN DIACYLGLYCERYL TRANSFERASE"/>
    <property type="match status" value="1"/>
</dbReference>
<keyword evidence="2 7" id="KW-1003">Cell membrane</keyword>
<feature type="transmembrane region" description="Helical" evidence="7">
    <location>
        <begin position="121"/>
        <end position="141"/>
    </location>
</feature>
<keyword evidence="9" id="KW-1185">Reference proteome</keyword>
<organism evidence="8 9">
    <name type="scientific">Fluviispira multicolorata</name>
    <dbReference type="NCBI Taxonomy" id="2654512"/>
    <lineage>
        <taxon>Bacteria</taxon>
        <taxon>Pseudomonadati</taxon>
        <taxon>Bdellovibrionota</taxon>
        <taxon>Oligoflexia</taxon>
        <taxon>Silvanigrellales</taxon>
        <taxon>Silvanigrellaceae</taxon>
        <taxon>Fluviispira</taxon>
    </lineage>
</organism>
<feature type="transmembrane region" description="Helical" evidence="7">
    <location>
        <begin position="301"/>
        <end position="317"/>
    </location>
</feature>
<dbReference type="EMBL" id="WFLN01000005">
    <property type="protein sequence ID" value="KAB8031789.1"/>
    <property type="molecule type" value="Genomic_DNA"/>
</dbReference>
<dbReference type="NCBIfam" id="TIGR00544">
    <property type="entry name" value="lgt"/>
    <property type="match status" value="1"/>
</dbReference>
<keyword evidence="6 7" id="KW-0472">Membrane</keyword>
<feature type="transmembrane region" description="Helical" evidence="7">
    <location>
        <begin position="37"/>
        <end position="59"/>
    </location>
</feature>
<reference evidence="8 9" key="1">
    <citation type="submission" date="2019-10" db="EMBL/GenBank/DDBJ databases">
        <title>New genus of Silvanigrellaceae.</title>
        <authorList>
            <person name="Pitt A."/>
            <person name="Hahn M.W."/>
        </authorList>
    </citation>
    <scope>NUCLEOTIDE SEQUENCE [LARGE SCALE GENOMIC DNA]</scope>
    <source>
        <strain evidence="8 9">33A1-SZDP</strain>
    </source>
</reference>
<evidence type="ECO:0000256" key="3">
    <source>
        <dbReference type="ARBA" id="ARBA00022679"/>
    </source>
</evidence>
<comment type="similarity">
    <text evidence="1 7">Belongs to the Lgt family.</text>
</comment>
<dbReference type="GO" id="GO:0008961">
    <property type="term" value="F:phosphatidylglycerol-prolipoprotein diacylglyceryl transferase activity"/>
    <property type="evidence" value="ECO:0007669"/>
    <property type="project" value="UniProtKB-UniRule"/>
</dbReference>
<keyword evidence="5 7" id="KW-1133">Transmembrane helix</keyword>
<evidence type="ECO:0000313" key="8">
    <source>
        <dbReference type="EMBL" id="KAB8031789.1"/>
    </source>
</evidence>
<feature type="transmembrane region" description="Helical" evidence="7">
    <location>
        <begin position="276"/>
        <end position="294"/>
    </location>
</feature>
<comment type="catalytic activity">
    <reaction evidence="7">
        <text>L-cysteinyl-[prolipoprotein] + a 1,2-diacyl-sn-glycero-3-phospho-(1'-sn-glycerol) = an S-1,2-diacyl-sn-glyceryl-L-cysteinyl-[prolipoprotein] + sn-glycerol 1-phosphate + H(+)</text>
        <dbReference type="Rhea" id="RHEA:56712"/>
        <dbReference type="Rhea" id="RHEA-COMP:14679"/>
        <dbReference type="Rhea" id="RHEA-COMP:14680"/>
        <dbReference type="ChEBI" id="CHEBI:15378"/>
        <dbReference type="ChEBI" id="CHEBI:29950"/>
        <dbReference type="ChEBI" id="CHEBI:57685"/>
        <dbReference type="ChEBI" id="CHEBI:64716"/>
        <dbReference type="ChEBI" id="CHEBI:140658"/>
        <dbReference type="EC" id="2.5.1.145"/>
    </reaction>
</comment>
<proteinExistence type="inferred from homology"/>
<feature type="transmembrane region" description="Helical" evidence="7">
    <location>
        <begin position="220"/>
        <end position="240"/>
    </location>
</feature>
<evidence type="ECO:0000256" key="5">
    <source>
        <dbReference type="ARBA" id="ARBA00022989"/>
    </source>
</evidence>
<name>A0A833JEB3_9BACT</name>
<dbReference type="PROSITE" id="PS01311">
    <property type="entry name" value="LGT"/>
    <property type="match status" value="1"/>
</dbReference>
<comment type="subcellular location">
    <subcellularLocation>
        <location evidence="7">Cell membrane</location>
        <topology evidence="7">Multi-pass membrane protein</topology>
    </subcellularLocation>
</comment>
<feature type="transmembrane region" description="Helical" evidence="7">
    <location>
        <begin position="349"/>
        <end position="373"/>
    </location>
</feature>
<evidence type="ECO:0000256" key="2">
    <source>
        <dbReference type="ARBA" id="ARBA00022475"/>
    </source>
</evidence>
<feature type="binding site" evidence="7">
    <location>
        <position position="239"/>
    </location>
    <ligand>
        <name>a 1,2-diacyl-sn-glycero-3-phospho-(1'-sn-glycerol)</name>
        <dbReference type="ChEBI" id="CHEBI:64716"/>
    </ligand>
</feature>
<comment type="function">
    <text evidence="7">Catalyzes the transfer of the diacylglyceryl group from phosphatidylglycerol to the sulfhydryl group of the N-terminal cysteine of a prolipoprotein, the first step in the formation of mature lipoproteins.</text>
</comment>
<gene>
    <name evidence="7 8" type="primary">lgt</name>
    <name evidence="8" type="ORF">GCL57_03880</name>
</gene>
<feature type="transmembrane region" description="Helical" evidence="7">
    <location>
        <begin position="196"/>
        <end position="213"/>
    </location>
</feature>
<evidence type="ECO:0000256" key="7">
    <source>
        <dbReference type="HAMAP-Rule" id="MF_01147"/>
    </source>
</evidence>
<feature type="transmembrane region" description="Helical" evidence="7">
    <location>
        <begin position="153"/>
        <end position="176"/>
    </location>
</feature>
<dbReference type="EC" id="2.5.1.145" evidence="7"/>
<feature type="transmembrane region" description="Helical" evidence="7">
    <location>
        <begin position="90"/>
        <end position="109"/>
    </location>
</feature>
<dbReference type="AlphaFoldDB" id="A0A833JEB3"/>
<evidence type="ECO:0000256" key="1">
    <source>
        <dbReference type="ARBA" id="ARBA00007150"/>
    </source>
</evidence>
<dbReference type="GO" id="GO:0005886">
    <property type="term" value="C:plasma membrane"/>
    <property type="evidence" value="ECO:0007669"/>
    <property type="project" value="UniProtKB-SubCell"/>
</dbReference>
<dbReference type="PANTHER" id="PTHR30589">
    <property type="entry name" value="PROLIPOPROTEIN DIACYLGLYCERYL TRANSFERASE"/>
    <property type="match status" value="1"/>
</dbReference>
<dbReference type="Pfam" id="PF01790">
    <property type="entry name" value="LGT"/>
    <property type="match status" value="1"/>
</dbReference>
<protein>
    <recommendedName>
        <fullName evidence="7">Phosphatidylglycerol--prolipoprotein diacylglyceryl transferase</fullName>
        <ecNumber evidence="7">2.5.1.145</ecNumber>
    </recommendedName>
</protein>
<evidence type="ECO:0000256" key="4">
    <source>
        <dbReference type="ARBA" id="ARBA00022692"/>
    </source>
</evidence>
<comment type="pathway">
    <text evidence="7">Protein modification; lipoprotein biosynthesis (diacylglyceryl transfer).</text>
</comment>